<reference evidence="1 2" key="1">
    <citation type="submission" date="2023-03" db="EMBL/GenBank/DDBJ databases">
        <title>Genome insight into feeding habits of ladybird beetles.</title>
        <authorList>
            <person name="Li H.-S."/>
            <person name="Huang Y.-H."/>
            <person name="Pang H."/>
        </authorList>
    </citation>
    <scope>NUCLEOTIDE SEQUENCE [LARGE SCALE GENOMIC DNA]</scope>
    <source>
        <strain evidence="1">SYSU_2023b</strain>
        <tissue evidence="1">Whole body</tissue>
    </source>
</reference>
<evidence type="ECO:0000313" key="1">
    <source>
        <dbReference type="EMBL" id="KAK9889158.1"/>
    </source>
</evidence>
<gene>
    <name evidence="1" type="ORF">WA026_004437</name>
</gene>
<keyword evidence="2" id="KW-1185">Reference proteome</keyword>
<proteinExistence type="predicted"/>
<dbReference type="AlphaFoldDB" id="A0AAW1VA24"/>
<organism evidence="1 2">
    <name type="scientific">Henosepilachna vigintioctopunctata</name>
    <dbReference type="NCBI Taxonomy" id="420089"/>
    <lineage>
        <taxon>Eukaryota</taxon>
        <taxon>Metazoa</taxon>
        <taxon>Ecdysozoa</taxon>
        <taxon>Arthropoda</taxon>
        <taxon>Hexapoda</taxon>
        <taxon>Insecta</taxon>
        <taxon>Pterygota</taxon>
        <taxon>Neoptera</taxon>
        <taxon>Endopterygota</taxon>
        <taxon>Coleoptera</taxon>
        <taxon>Polyphaga</taxon>
        <taxon>Cucujiformia</taxon>
        <taxon>Coccinelloidea</taxon>
        <taxon>Coccinellidae</taxon>
        <taxon>Epilachninae</taxon>
        <taxon>Epilachnini</taxon>
        <taxon>Henosepilachna</taxon>
    </lineage>
</organism>
<name>A0AAW1VA24_9CUCU</name>
<protein>
    <submittedName>
        <fullName evidence="1">Uncharacterized protein</fullName>
    </submittedName>
</protein>
<evidence type="ECO:0000313" key="2">
    <source>
        <dbReference type="Proteomes" id="UP001431783"/>
    </source>
</evidence>
<comment type="caution">
    <text evidence="1">The sequence shown here is derived from an EMBL/GenBank/DDBJ whole genome shotgun (WGS) entry which is preliminary data.</text>
</comment>
<dbReference type="EMBL" id="JARQZJ010000122">
    <property type="protein sequence ID" value="KAK9889158.1"/>
    <property type="molecule type" value="Genomic_DNA"/>
</dbReference>
<dbReference type="Proteomes" id="UP001431783">
    <property type="component" value="Unassembled WGS sequence"/>
</dbReference>
<sequence>MKIGQRIQLTTFSLRQFPKWKMSEIRNNRLNLLRVEPDATKLNETERYDDKNLLRPSAYLPGAERMGPWYL</sequence>
<accession>A0AAW1VA24</accession>